<dbReference type="Proteomes" id="UP000708208">
    <property type="component" value="Unassembled WGS sequence"/>
</dbReference>
<name>A0A8J2P5F6_9HEXA</name>
<dbReference type="AlphaFoldDB" id="A0A8J2P5F6"/>
<evidence type="ECO:0000313" key="1">
    <source>
        <dbReference type="EMBL" id="CAG7726407.1"/>
    </source>
</evidence>
<evidence type="ECO:0000313" key="2">
    <source>
        <dbReference type="Proteomes" id="UP000708208"/>
    </source>
</evidence>
<accession>A0A8J2P5F6</accession>
<organism evidence="1 2">
    <name type="scientific">Allacma fusca</name>
    <dbReference type="NCBI Taxonomy" id="39272"/>
    <lineage>
        <taxon>Eukaryota</taxon>
        <taxon>Metazoa</taxon>
        <taxon>Ecdysozoa</taxon>
        <taxon>Arthropoda</taxon>
        <taxon>Hexapoda</taxon>
        <taxon>Collembola</taxon>
        <taxon>Symphypleona</taxon>
        <taxon>Sminthuridae</taxon>
        <taxon>Allacma</taxon>
    </lineage>
</organism>
<keyword evidence="2" id="KW-1185">Reference proteome</keyword>
<reference evidence="1" key="1">
    <citation type="submission" date="2021-06" db="EMBL/GenBank/DDBJ databases">
        <authorList>
            <person name="Hodson N. C."/>
            <person name="Mongue J. A."/>
            <person name="Jaron S. K."/>
        </authorList>
    </citation>
    <scope>NUCLEOTIDE SEQUENCE</scope>
</reference>
<comment type="caution">
    <text evidence="1">The sequence shown here is derived from an EMBL/GenBank/DDBJ whole genome shotgun (WGS) entry which is preliminary data.</text>
</comment>
<feature type="non-terminal residue" evidence="1">
    <location>
        <position position="21"/>
    </location>
</feature>
<sequence length="21" mass="2159">DEFKDSGDMSGSLLLAGFVNG</sequence>
<protein>
    <submittedName>
        <fullName evidence="1">Uncharacterized protein</fullName>
    </submittedName>
</protein>
<proteinExistence type="predicted"/>
<dbReference type="EMBL" id="CAJVCH010135250">
    <property type="protein sequence ID" value="CAG7726407.1"/>
    <property type="molecule type" value="Genomic_DNA"/>
</dbReference>
<feature type="non-terminal residue" evidence="1">
    <location>
        <position position="1"/>
    </location>
</feature>
<gene>
    <name evidence="1" type="ORF">AFUS01_LOCUS15321</name>
</gene>